<proteinExistence type="predicted"/>
<reference evidence="2" key="1">
    <citation type="submission" date="2015-12" db="EMBL/GenBank/DDBJ databases">
        <title>Update maize B73 reference genome by single molecule sequencing technologies.</title>
        <authorList>
            <consortium name="Maize Genome Sequencing Project"/>
            <person name="Ware D."/>
        </authorList>
    </citation>
    <scope>NUCLEOTIDE SEQUENCE</scope>
    <source>
        <tissue evidence="2">Seedling</tissue>
    </source>
</reference>
<feature type="region of interest" description="Disordered" evidence="1">
    <location>
        <begin position="1"/>
        <end position="28"/>
    </location>
</feature>
<sequence length="75" mass="8598">MAATPDRVNADLHRRLAVDTPPPPQVARVHGSKVYDQIFVYQRTLKSPNCPPAELVTVTRNHHFDAKEQMRQDHK</sequence>
<evidence type="ECO:0000313" key="2">
    <source>
        <dbReference type="EMBL" id="AQK45008.1"/>
    </source>
</evidence>
<dbReference type="EMBL" id="CM000786">
    <property type="protein sequence ID" value="AQK45008.1"/>
    <property type="molecule type" value="Genomic_DNA"/>
</dbReference>
<dbReference type="AlphaFoldDB" id="A0A1D6JAS7"/>
<gene>
    <name evidence="2" type="ORF">ZEAMMB73_Zm00001d025914</name>
</gene>
<accession>A0A1D6JAS7</accession>
<organism evidence="2">
    <name type="scientific">Zea mays</name>
    <name type="common">Maize</name>
    <dbReference type="NCBI Taxonomy" id="4577"/>
    <lineage>
        <taxon>Eukaryota</taxon>
        <taxon>Viridiplantae</taxon>
        <taxon>Streptophyta</taxon>
        <taxon>Embryophyta</taxon>
        <taxon>Tracheophyta</taxon>
        <taxon>Spermatophyta</taxon>
        <taxon>Magnoliopsida</taxon>
        <taxon>Liliopsida</taxon>
        <taxon>Poales</taxon>
        <taxon>Poaceae</taxon>
        <taxon>PACMAD clade</taxon>
        <taxon>Panicoideae</taxon>
        <taxon>Andropogonodae</taxon>
        <taxon>Andropogoneae</taxon>
        <taxon>Tripsacinae</taxon>
        <taxon>Zea</taxon>
    </lineage>
</organism>
<feature type="compositionally biased region" description="Basic and acidic residues" evidence="1">
    <location>
        <begin position="8"/>
        <end position="17"/>
    </location>
</feature>
<name>A0A1D6JAS7_MAIZE</name>
<evidence type="ECO:0000256" key="1">
    <source>
        <dbReference type="SAM" id="MobiDB-lite"/>
    </source>
</evidence>
<protein>
    <submittedName>
        <fullName evidence="2">Uncharacterized protein</fullName>
    </submittedName>
</protein>